<dbReference type="AlphaFoldDB" id="A0A7R9NZH4"/>
<dbReference type="Gene3D" id="1.25.10.10">
    <property type="entry name" value="Leucine-rich Repeat Variant"/>
    <property type="match status" value="1"/>
</dbReference>
<dbReference type="FunFam" id="1.25.10.10:FF:001499">
    <property type="entry name" value="AP-2 complex subunit beta-like Protein"/>
    <property type="match status" value="1"/>
</dbReference>
<organism evidence="8">
    <name type="scientific">Timema tahoe</name>
    <dbReference type="NCBI Taxonomy" id="61484"/>
    <lineage>
        <taxon>Eukaryota</taxon>
        <taxon>Metazoa</taxon>
        <taxon>Ecdysozoa</taxon>
        <taxon>Arthropoda</taxon>
        <taxon>Hexapoda</taxon>
        <taxon>Insecta</taxon>
        <taxon>Pterygota</taxon>
        <taxon>Neoptera</taxon>
        <taxon>Polyneoptera</taxon>
        <taxon>Phasmatodea</taxon>
        <taxon>Timematodea</taxon>
        <taxon>Timematoidea</taxon>
        <taxon>Timematidae</taxon>
        <taxon>Timema</taxon>
    </lineage>
</organism>
<dbReference type="InterPro" id="IPR011989">
    <property type="entry name" value="ARM-like"/>
</dbReference>
<keyword evidence="4" id="KW-0472">Membrane</keyword>
<dbReference type="SMART" id="SM01020">
    <property type="entry name" value="B2-adapt-app_C"/>
    <property type="match status" value="1"/>
</dbReference>
<dbReference type="InterPro" id="IPR008152">
    <property type="entry name" value="Clathrin_a/b/g-adaptin_app_Ig"/>
</dbReference>
<dbReference type="Pfam" id="PF02883">
    <property type="entry name" value="Alpha_adaptinC2"/>
    <property type="match status" value="1"/>
</dbReference>
<dbReference type="PANTHER" id="PTHR11134">
    <property type="entry name" value="ADAPTOR COMPLEX SUBUNIT BETA FAMILY MEMBER"/>
    <property type="match status" value="1"/>
</dbReference>
<evidence type="ECO:0000256" key="3">
    <source>
        <dbReference type="ARBA" id="ARBA00022927"/>
    </source>
</evidence>
<gene>
    <name evidence="8" type="ORF">TTEB3V08_LOCUS10010</name>
</gene>
<evidence type="ECO:0000259" key="7">
    <source>
        <dbReference type="SMART" id="SM01020"/>
    </source>
</evidence>
<accession>A0A7R9NZH4</accession>
<dbReference type="Gene3D" id="2.60.40.1150">
    <property type="match status" value="1"/>
</dbReference>
<comment type="subcellular location">
    <subcellularLocation>
        <location evidence="5">Endomembrane system</location>
        <topology evidence="5">Peripheral membrane protein</topology>
        <orientation evidence="5">Cytoplasmic side</orientation>
    </subcellularLocation>
</comment>
<dbReference type="SUPFAM" id="SSF48371">
    <property type="entry name" value="ARM repeat"/>
    <property type="match status" value="1"/>
</dbReference>
<dbReference type="Gene3D" id="3.30.310.10">
    <property type="entry name" value="TATA-Binding Protein"/>
    <property type="match status" value="1"/>
</dbReference>
<dbReference type="GO" id="GO:0030131">
    <property type="term" value="C:clathrin adaptor complex"/>
    <property type="evidence" value="ECO:0007669"/>
    <property type="project" value="InterPro"/>
</dbReference>
<dbReference type="InterPro" id="IPR009028">
    <property type="entry name" value="Coatomer/calthrin_app_sub_C"/>
</dbReference>
<dbReference type="InterPro" id="IPR013041">
    <property type="entry name" value="Clathrin_app_Ig-like_sf"/>
</dbReference>
<evidence type="ECO:0000256" key="1">
    <source>
        <dbReference type="ARBA" id="ARBA00006613"/>
    </source>
</evidence>
<dbReference type="InterPro" id="IPR016024">
    <property type="entry name" value="ARM-type_fold"/>
</dbReference>
<dbReference type="GO" id="GO:0016192">
    <property type="term" value="P:vesicle-mediated transport"/>
    <property type="evidence" value="ECO:0007669"/>
    <property type="project" value="InterPro"/>
</dbReference>
<dbReference type="InterPro" id="IPR012295">
    <property type="entry name" value="TBP_dom_sf"/>
</dbReference>
<name>A0A7R9NZH4_9NEOP</name>
<dbReference type="FunFam" id="3.30.310.10:FF:000003">
    <property type="entry name" value="AP complex subunit beta"/>
    <property type="match status" value="1"/>
</dbReference>
<sequence length="447" mass="49263">MIWIIGEYAERIDNADELLESFLEGFHDENTQVQLQLLTAIVKLFLKRPTDTQELVQQVLSLATQDSDNPDLRDRGFIYWRLLSTDPAAAKEVVLAEKPLISEETDLLEPTLLDELICHISSLASVYHKPPNAFVEGRGAGVRKMLPASSNAIPGTGAVLEPPAVIPSQDSLIGDLLSMDIGAPSVLATPANMFNSTLPSVDLLGTGLDSLVSDIFGFSATPSSYTSPKICWLSADKGKGLDISGTFSRRNGQIQMDFTFTNKAMQPMLGFALQLNKNSFGLTPSGPLQVMTPLPPNMSHECSLPLATSGAIQRMEPLNNLQVAIKNNIDVFYFACVVPMNVYFTEEGQMDKRVFLATWKDIPAQNEVQFTLSNLQCNADAVVEKMQQNNVFTIAKRNVEGQDMLYQSLKLTNGIWVLNELKIQPGNPNITVLKKLPQHLLLYFSFP</sequence>
<keyword evidence="2" id="KW-0813">Transport</keyword>
<dbReference type="InterPro" id="IPR013037">
    <property type="entry name" value="Clathrin_b-adaptin_app_Ig-like"/>
</dbReference>
<keyword evidence="3" id="KW-0653">Protein transport</keyword>
<dbReference type="GO" id="GO:0006886">
    <property type="term" value="P:intracellular protein transport"/>
    <property type="evidence" value="ECO:0007669"/>
    <property type="project" value="InterPro"/>
</dbReference>
<dbReference type="Pfam" id="PF01602">
    <property type="entry name" value="Adaptin_N"/>
    <property type="match status" value="1"/>
</dbReference>
<feature type="domain" description="Clathrin adaptor alpha/beta/gamma-adaptin appendage Ig-like subdomain" evidence="6">
    <location>
        <begin position="225"/>
        <end position="335"/>
    </location>
</feature>
<evidence type="ECO:0000313" key="8">
    <source>
        <dbReference type="EMBL" id="CAD7462114.1"/>
    </source>
</evidence>
<evidence type="ECO:0000256" key="4">
    <source>
        <dbReference type="ARBA" id="ARBA00023136"/>
    </source>
</evidence>
<dbReference type="SMART" id="SM00809">
    <property type="entry name" value="Alpha_adaptinC2"/>
    <property type="match status" value="1"/>
</dbReference>
<evidence type="ECO:0000256" key="5">
    <source>
        <dbReference type="ARBA" id="ARBA00029433"/>
    </source>
</evidence>
<proteinExistence type="inferred from homology"/>
<evidence type="ECO:0000256" key="2">
    <source>
        <dbReference type="ARBA" id="ARBA00022448"/>
    </source>
</evidence>
<reference evidence="8" key="1">
    <citation type="submission" date="2020-11" db="EMBL/GenBank/DDBJ databases">
        <authorList>
            <person name="Tran Van P."/>
        </authorList>
    </citation>
    <scope>NUCLEOTIDE SEQUENCE</scope>
</reference>
<dbReference type="FunFam" id="2.60.40.1150:FF:000001">
    <property type="entry name" value="AP complex subunit beta"/>
    <property type="match status" value="1"/>
</dbReference>
<dbReference type="Pfam" id="PF09066">
    <property type="entry name" value="B2-adapt-app_C"/>
    <property type="match status" value="1"/>
</dbReference>
<dbReference type="EMBL" id="OE005644">
    <property type="protein sequence ID" value="CAD7462114.1"/>
    <property type="molecule type" value="Genomic_DNA"/>
</dbReference>
<feature type="domain" description="Beta-adaptin appendage C-terminal subdomain" evidence="7">
    <location>
        <begin position="344"/>
        <end position="445"/>
    </location>
</feature>
<evidence type="ECO:0000259" key="6">
    <source>
        <dbReference type="SMART" id="SM00809"/>
    </source>
</evidence>
<dbReference type="GO" id="GO:0012505">
    <property type="term" value="C:endomembrane system"/>
    <property type="evidence" value="ECO:0007669"/>
    <property type="project" value="UniProtKB-SubCell"/>
</dbReference>
<dbReference type="InterPro" id="IPR015151">
    <property type="entry name" value="B-adaptin_app_sub_C"/>
</dbReference>
<dbReference type="SUPFAM" id="SSF49348">
    <property type="entry name" value="Clathrin adaptor appendage domain"/>
    <property type="match status" value="1"/>
</dbReference>
<dbReference type="SUPFAM" id="SSF55711">
    <property type="entry name" value="Subdomain of clathrin and coatomer appendage domain"/>
    <property type="match status" value="1"/>
</dbReference>
<dbReference type="InterPro" id="IPR026739">
    <property type="entry name" value="AP_beta"/>
</dbReference>
<comment type="similarity">
    <text evidence="1">Belongs to the adaptor complexes large subunit family.</text>
</comment>
<protein>
    <submittedName>
        <fullName evidence="8">Uncharacterized protein</fullName>
    </submittedName>
</protein>
<dbReference type="InterPro" id="IPR002553">
    <property type="entry name" value="Clathrin/coatomer_adapt-like_N"/>
</dbReference>